<comment type="similarity">
    <text evidence="2">Belongs to the glycosyltransferase 2 family.</text>
</comment>
<keyword evidence="3" id="KW-0328">Glycosyltransferase</keyword>
<evidence type="ECO:0000256" key="2">
    <source>
        <dbReference type="ARBA" id="ARBA00006739"/>
    </source>
</evidence>
<reference evidence="6" key="1">
    <citation type="journal article" date="2021" name="PeerJ">
        <title>Extensive microbial diversity within the chicken gut microbiome revealed by metagenomics and culture.</title>
        <authorList>
            <person name="Gilroy R."/>
            <person name="Ravi A."/>
            <person name="Getino M."/>
            <person name="Pursley I."/>
            <person name="Horton D.L."/>
            <person name="Alikhan N.F."/>
            <person name="Baker D."/>
            <person name="Gharbi K."/>
            <person name="Hall N."/>
            <person name="Watson M."/>
            <person name="Adriaenssens E.M."/>
            <person name="Foster-Nyarko E."/>
            <person name="Jarju S."/>
            <person name="Secka A."/>
            <person name="Antonio M."/>
            <person name="Oren A."/>
            <person name="Chaudhuri R.R."/>
            <person name="La Ragione R."/>
            <person name="Hildebrand F."/>
            <person name="Pallen M.J."/>
        </authorList>
    </citation>
    <scope>NUCLEOTIDE SEQUENCE</scope>
    <source>
        <strain evidence="6">ChiHjej8B7-25341</strain>
    </source>
</reference>
<sequence length="235" mass="26827">MSEIKLLALIITYNRLPLLKECIQAVLGQTWNPFGILVIDNHSTDGTWEYLKTLEGKDGISFLRLEQNTGGSGGFHIGIREALHRGYSHIWLMDDDTVPDIHAAERLLSADRLLGEYGFLVSLPVWKDGSLCKMNLPLPGQFRREKGHILQEGLLPVRKATFVSMLLKADIVREVGLPIREFFIWGDDQEYTERISKKYKCYLVLSSVVQHKTQNNLGSDISTDSPERIERYYYA</sequence>
<proteinExistence type="inferred from homology"/>
<reference evidence="6" key="2">
    <citation type="submission" date="2021-04" db="EMBL/GenBank/DDBJ databases">
        <authorList>
            <person name="Gilroy R."/>
        </authorList>
    </citation>
    <scope>NUCLEOTIDE SEQUENCE</scope>
    <source>
        <strain evidence="6">ChiHjej8B7-25341</strain>
    </source>
</reference>
<feature type="domain" description="Glycosyltransferase 2-like" evidence="5">
    <location>
        <begin position="9"/>
        <end position="112"/>
    </location>
</feature>
<comment type="caution">
    <text evidence="6">The sequence shown here is derived from an EMBL/GenBank/DDBJ whole genome shotgun (WGS) entry which is preliminary data.</text>
</comment>
<evidence type="ECO:0000256" key="3">
    <source>
        <dbReference type="ARBA" id="ARBA00022676"/>
    </source>
</evidence>
<dbReference type="CDD" id="cd04185">
    <property type="entry name" value="GT_2_like_b"/>
    <property type="match status" value="1"/>
</dbReference>
<dbReference type="PANTHER" id="PTHR43179:SF12">
    <property type="entry name" value="GALACTOFURANOSYLTRANSFERASE GLFT2"/>
    <property type="match status" value="1"/>
</dbReference>
<feature type="non-terminal residue" evidence="6">
    <location>
        <position position="235"/>
    </location>
</feature>
<comment type="pathway">
    <text evidence="1">Cell wall biogenesis; cell wall polysaccharide biosynthesis.</text>
</comment>
<dbReference type="Gene3D" id="3.90.550.10">
    <property type="entry name" value="Spore Coat Polysaccharide Biosynthesis Protein SpsA, Chain A"/>
    <property type="match status" value="1"/>
</dbReference>
<dbReference type="GO" id="GO:0016757">
    <property type="term" value="F:glycosyltransferase activity"/>
    <property type="evidence" value="ECO:0007669"/>
    <property type="project" value="UniProtKB-KW"/>
</dbReference>
<dbReference type="Pfam" id="PF00535">
    <property type="entry name" value="Glycos_transf_2"/>
    <property type="match status" value="1"/>
</dbReference>
<name>A0A9D2TZT1_9FIRM</name>
<dbReference type="EMBL" id="DWUW01000311">
    <property type="protein sequence ID" value="HJD32425.1"/>
    <property type="molecule type" value="Genomic_DNA"/>
</dbReference>
<accession>A0A9D2TZT1</accession>
<organism evidence="6 7">
    <name type="scientific">Candidatus Eisenbergiella stercorigallinarum</name>
    <dbReference type="NCBI Taxonomy" id="2838557"/>
    <lineage>
        <taxon>Bacteria</taxon>
        <taxon>Bacillati</taxon>
        <taxon>Bacillota</taxon>
        <taxon>Clostridia</taxon>
        <taxon>Lachnospirales</taxon>
        <taxon>Lachnospiraceae</taxon>
        <taxon>Eisenbergiella</taxon>
    </lineage>
</organism>
<evidence type="ECO:0000313" key="7">
    <source>
        <dbReference type="Proteomes" id="UP000823851"/>
    </source>
</evidence>
<dbReference type="Proteomes" id="UP000823851">
    <property type="component" value="Unassembled WGS sequence"/>
</dbReference>
<dbReference type="InterPro" id="IPR029044">
    <property type="entry name" value="Nucleotide-diphossugar_trans"/>
</dbReference>
<gene>
    <name evidence="6" type="ORF">H9912_10870</name>
</gene>
<evidence type="ECO:0000256" key="1">
    <source>
        <dbReference type="ARBA" id="ARBA00004776"/>
    </source>
</evidence>
<evidence type="ECO:0000256" key="4">
    <source>
        <dbReference type="ARBA" id="ARBA00022679"/>
    </source>
</evidence>
<evidence type="ECO:0000313" key="6">
    <source>
        <dbReference type="EMBL" id="HJD32425.1"/>
    </source>
</evidence>
<dbReference type="SUPFAM" id="SSF53448">
    <property type="entry name" value="Nucleotide-diphospho-sugar transferases"/>
    <property type="match status" value="1"/>
</dbReference>
<dbReference type="AlphaFoldDB" id="A0A9D2TZT1"/>
<dbReference type="InterPro" id="IPR001173">
    <property type="entry name" value="Glyco_trans_2-like"/>
</dbReference>
<evidence type="ECO:0000259" key="5">
    <source>
        <dbReference type="Pfam" id="PF00535"/>
    </source>
</evidence>
<dbReference type="PANTHER" id="PTHR43179">
    <property type="entry name" value="RHAMNOSYLTRANSFERASE WBBL"/>
    <property type="match status" value="1"/>
</dbReference>
<keyword evidence="4" id="KW-0808">Transferase</keyword>
<protein>
    <submittedName>
        <fullName evidence="6">Glycosyltransferase family 2 protein</fullName>
    </submittedName>
</protein>